<dbReference type="PANTHER" id="PTHR35866">
    <property type="entry name" value="PUTATIVE-RELATED"/>
    <property type="match status" value="1"/>
</dbReference>
<dbReference type="OrthoDB" id="36424at2157"/>
<dbReference type="PANTHER" id="PTHR35866:SF2">
    <property type="entry name" value="YKGJ FAMILY CYSTEINE CLUSTER PROTEIN"/>
    <property type="match status" value="1"/>
</dbReference>
<proteinExistence type="predicted"/>
<dbReference type="Pfam" id="PF03692">
    <property type="entry name" value="CxxCxxCC"/>
    <property type="match status" value="1"/>
</dbReference>
<dbReference type="GeneID" id="33319313"/>
<dbReference type="AlphaFoldDB" id="A0A2Z2MC67"/>
<reference evidence="1 2" key="1">
    <citation type="submission" date="2016-03" db="EMBL/GenBank/DDBJ databases">
        <title>Complete genome sequence of Thermococcus profundus strain DT5432.</title>
        <authorList>
            <person name="Oger P.M."/>
        </authorList>
    </citation>
    <scope>NUCLEOTIDE SEQUENCE [LARGE SCALE GENOMIC DNA]</scope>
    <source>
        <strain evidence="1 2">DT 5432</strain>
    </source>
</reference>
<accession>A0A2Z2MC67</accession>
<keyword evidence="2" id="KW-1185">Reference proteome</keyword>
<dbReference type="RefSeq" id="WP_088857534.1">
    <property type="nucleotide sequence ID" value="NZ_CP014862.1"/>
</dbReference>
<gene>
    <name evidence="1" type="ORF">A3L09_02840</name>
</gene>
<protein>
    <submittedName>
        <fullName evidence="1">Fe-S-cluster oxidoreductase</fullName>
    </submittedName>
</protein>
<name>A0A2Z2MC67_THEPR</name>
<dbReference type="InterPro" id="IPR005358">
    <property type="entry name" value="Puta_zinc/iron-chelating_dom"/>
</dbReference>
<sequence length="171" mass="20045">MAADPAKRLVATVDLLTLDISIESEVRFKCPENCGKCCVNLEIPLRDEDIERIEDLGYGAWEFVDYEKMFYRGDKFLGYALKKRPFDGACIFLDPETKRCRIYDHRPLACRLYPFVFVKHGTKMEIYIREDSFCPGIDHPEGEPVDERFILREYGDVLKEYRDKLLKDQGE</sequence>
<organism evidence="1 2">
    <name type="scientific">Thermococcus profundus</name>
    <dbReference type="NCBI Taxonomy" id="49899"/>
    <lineage>
        <taxon>Archaea</taxon>
        <taxon>Methanobacteriati</taxon>
        <taxon>Methanobacteriota</taxon>
        <taxon>Thermococci</taxon>
        <taxon>Thermococcales</taxon>
        <taxon>Thermococcaceae</taxon>
        <taxon>Thermococcus</taxon>
    </lineage>
</organism>
<evidence type="ECO:0000313" key="1">
    <source>
        <dbReference type="EMBL" id="ASJ02272.1"/>
    </source>
</evidence>
<dbReference type="EMBL" id="CP014862">
    <property type="protein sequence ID" value="ASJ02272.1"/>
    <property type="molecule type" value="Genomic_DNA"/>
</dbReference>
<dbReference type="KEGG" id="tprf:A3L09_02840"/>
<dbReference type="Proteomes" id="UP000250179">
    <property type="component" value="Chromosome"/>
</dbReference>
<evidence type="ECO:0000313" key="2">
    <source>
        <dbReference type="Proteomes" id="UP000250179"/>
    </source>
</evidence>